<proteinExistence type="predicted"/>
<dbReference type="EMBL" id="BMCJ01000001">
    <property type="protein sequence ID" value="GGC74568.1"/>
    <property type="molecule type" value="Genomic_DNA"/>
</dbReference>
<reference evidence="2" key="1">
    <citation type="journal article" date="2019" name="Int. J. Syst. Evol. Microbiol.">
        <title>The Global Catalogue of Microorganisms (GCM) 10K type strain sequencing project: providing services to taxonomists for standard genome sequencing and annotation.</title>
        <authorList>
            <consortium name="The Broad Institute Genomics Platform"/>
            <consortium name="The Broad Institute Genome Sequencing Center for Infectious Disease"/>
            <person name="Wu L."/>
            <person name="Ma J."/>
        </authorList>
    </citation>
    <scope>NUCLEOTIDE SEQUENCE [LARGE SCALE GENOMIC DNA]</scope>
    <source>
        <strain evidence="2">CCM 7282</strain>
    </source>
</reference>
<organism evidence="1 2">
    <name type="scientific">Thalassobacillus devorans</name>
    <dbReference type="NCBI Taxonomy" id="279813"/>
    <lineage>
        <taxon>Bacteria</taxon>
        <taxon>Bacillati</taxon>
        <taxon>Bacillota</taxon>
        <taxon>Bacilli</taxon>
        <taxon>Bacillales</taxon>
        <taxon>Bacillaceae</taxon>
        <taxon>Thalassobacillus</taxon>
    </lineage>
</organism>
<accession>A0ABQ1NEE7</accession>
<keyword evidence="2" id="KW-1185">Reference proteome</keyword>
<sequence>MGAHKKKRDPFDAFLFGNRTRQKGTRSEESPFDWVEFMKNMSDTYNSFNPYIKNLSKTIDDFKNGNNK</sequence>
<evidence type="ECO:0000313" key="2">
    <source>
        <dbReference type="Proteomes" id="UP000619534"/>
    </source>
</evidence>
<protein>
    <recommendedName>
        <fullName evidence="3">YozE SAM-like domain-containing protein</fullName>
    </recommendedName>
</protein>
<comment type="caution">
    <text evidence="1">The sequence shown here is derived from an EMBL/GenBank/DDBJ whole genome shotgun (WGS) entry which is preliminary data.</text>
</comment>
<name>A0ABQ1NEE7_9BACI</name>
<dbReference type="Proteomes" id="UP000619534">
    <property type="component" value="Unassembled WGS sequence"/>
</dbReference>
<evidence type="ECO:0008006" key="3">
    <source>
        <dbReference type="Google" id="ProtNLM"/>
    </source>
</evidence>
<evidence type="ECO:0000313" key="1">
    <source>
        <dbReference type="EMBL" id="GGC74568.1"/>
    </source>
</evidence>
<dbReference type="RefSeq" id="WP_062444377.1">
    <property type="nucleotide sequence ID" value="NZ_BMCJ01000001.1"/>
</dbReference>
<gene>
    <name evidence="1" type="ORF">GCM10007216_01500</name>
</gene>